<dbReference type="Ensembl" id="ENSACCT00020002926.1">
    <property type="protein sequence ID" value="ENSACCP00020002823.1"/>
    <property type="gene ID" value="ENSACCG00020001936.1"/>
</dbReference>
<organism evidence="5 6">
    <name type="scientific">Aquila chrysaetos chrysaetos</name>
    <dbReference type="NCBI Taxonomy" id="223781"/>
    <lineage>
        <taxon>Eukaryota</taxon>
        <taxon>Metazoa</taxon>
        <taxon>Chordata</taxon>
        <taxon>Craniata</taxon>
        <taxon>Vertebrata</taxon>
        <taxon>Euteleostomi</taxon>
        <taxon>Archelosauria</taxon>
        <taxon>Archosauria</taxon>
        <taxon>Dinosauria</taxon>
        <taxon>Saurischia</taxon>
        <taxon>Theropoda</taxon>
        <taxon>Coelurosauria</taxon>
        <taxon>Aves</taxon>
        <taxon>Neognathae</taxon>
        <taxon>Neoaves</taxon>
        <taxon>Telluraves</taxon>
        <taxon>Accipitrimorphae</taxon>
        <taxon>Accipitriformes</taxon>
        <taxon>Accipitridae</taxon>
        <taxon>Accipitrinae</taxon>
        <taxon>Aquila</taxon>
    </lineage>
</organism>
<proteinExistence type="inferred from homology"/>
<keyword evidence="6" id="KW-1185">Reference proteome</keyword>
<dbReference type="Proteomes" id="UP000472275">
    <property type="component" value="Chromosome 3"/>
</dbReference>
<evidence type="ECO:0000259" key="4">
    <source>
        <dbReference type="Pfam" id="PF04664"/>
    </source>
</evidence>
<feature type="region of interest" description="Disordered" evidence="2">
    <location>
        <begin position="609"/>
        <end position="628"/>
    </location>
</feature>
<reference evidence="5" key="2">
    <citation type="submission" date="2025-09" db="UniProtKB">
        <authorList>
            <consortium name="Ensembl"/>
        </authorList>
    </citation>
    <scope>IDENTIFICATION</scope>
</reference>
<dbReference type="PANTHER" id="PTHR14015:SF1">
    <property type="entry name" value="OPIOID GROWTH FACTOR RECEPTOR"/>
    <property type="match status" value="1"/>
</dbReference>
<reference evidence="5" key="1">
    <citation type="submission" date="2025-08" db="UniProtKB">
        <authorList>
            <consortium name="Ensembl"/>
        </authorList>
    </citation>
    <scope>IDENTIFICATION</scope>
</reference>
<feature type="region of interest" description="Disordered" evidence="2">
    <location>
        <begin position="634"/>
        <end position="672"/>
    </location>
</feature>
<dbReference type="AlphaFoldDB" id="A0A663DS92"/>
<protein>
    <submittedName>
        <fullName evidence="5">Opioid growth factor receptor</fullName>
    </submittedName>
</protein>
<dbReference type="GeneTree" id="ENSGT00390000018730"/>
<evidence type="ECO:0000256" key="2">
    <source>
        <dbReference type="SAM" id="MobiDB-lite"/>
    </source>
</evidence>
<evidence type="ECO:0000256" key="3">
    <source>
        <dbReference type="SAM" id="SignalP"/>
    </source>
</evidence>
<comment type="similarity">
    <text evidence="1">Belongs to the opioid growth factor receptor family.</text>
</comment>
<feature type="compositionally biased region" description="Basic and acidic residues" evidence="2">
    <location>
        <begin position="747"/>
        <end position="763"/>
    </location>
</feature>
<dbReference type="Pfam" id="PF04664">
    <property type="entry name" value="OGFr_N"/>
    <property type="match status" value="1"/>
</dbReference>
<accession>A0A663DS92</accession>
<dbReference type="InterPro" id="IPR006757">
    <property type="entry name" value="OGF_rcpt"/>
</dbReference>
<feature type="compositionally biased region" description="Acidic residues" evidence="2">
    <location>
        <begin position="71"/>
        <end position="107"/>
    </location>
</feature>
<feature type="region of interest" description="Disordered" evidence="2">
    <location>
        <begin position="395"/>
        <end position="523"/>
    </location>
</feature>
<dbReference type="GO" id="GO:0016020">
    <property type="term" value="C:membrane"/>
    <property type="evidence" value="ECO:0007669"/>
    <property type="project" value="InterPro"/>
</dbReference>
<feature type="region of interest" description="Disordered" evidence="2">
    <location>
        <begin position="695"/>
        <end position="763"/>
    </location>
</feature>
<feature type="region of interest" description="Disordered" evidence="2">
    <location>
        <begin position="540"/>
        <end position="563"/>
    </location>
</feature>
<feature type="compositionally biased region" description="Basic and acidic residues" evidence="2">
    <location>
        <begin position="444"/>
        <end position="454"/>
    </location>
</feature>
<evidence type="ECO:0000313" key="6">
    <source>
        <dbReference type="Proteomes" id="UP000472275"/>
    </source>
</evidence>
<dbReference type="GO" id="GO:0140625">
    <property type="term" value="F:opioid growth factor receptor activity"/>
    <property type="evidence" value="ECO:0007669"/>
    <property type="project" value="InterPro"/>
</dbReference>
<evidence type="ECO:0000313" key="5">
    <source>
        <dbReference type="Ensembl" id="ENSACCP00020002823.1"/>
    </source>
</evidence>
<evidence type="ECO:0000256" key="1">
    <source>
        <dbReference type="ARBA" id="ARBA00010365"/>
    </source>
</evidence>
<feature type="compositionally biased region" description="Basic and acidic residues" evidence="2">
    <location>
        <begin position="403"/>
        <end position="436"/>
    </location>
</feature>
<keyword evidence="3" id="KW-0732">Signal</keyword>
<sequence>MEKSRIMFPSFFFFFFFFFFSPPQVVTAKGRKNPCSPPKGRKNPCIPPRRPAAAEEDEAEDEACFWRYDSTWEEEEEEEEEDGGGDDDDDEGEPEGAEAAAGEEPEEQPVPSWAQGCRQAQPRWYTLWLKLLMFLFNTEEQRSNLSPLSQRGFQFSGRRNWNAAKDLQRYRHRYPGLIESENEEEEEMWNLSFYKNEIRFMPQGLHIETLLESWWDNYEVLEENHSYIQWLFPLREHGMNWRAKPLTCQEIQAFRKSKEVMQRFIRAYQLMLRFYGIVLVNEETGELKRAENWAERFQNLNRFSHNNLRITRILKCLGEMGYEHYQVHLVKFFLTETLVKETLPNVKRSALDYFLFTIRSKWKRRELVHYAWRHFKPRGSFVWGPHDKLLKYRPRSAKSQLHQKAEDKQEAPAEKSDDSVEKDEYQSLEEEQKAGDAADSQPKVNDEDVKEKISECVLKGGDGEEEKEASFTQQEQKDLNSEAEEVQGTAENDCTKESKKRKLDANMADAKKSGPLKSPTDIENISRNLGECAIDAEIPSSVPLLQAEEDQETLKEDNAGTKGSAVLETADAAVKRRKVDKRTSRTRTFNLAINLNINVNIRPSVSSAKLNPSVPNAEAEKENVSENDATVEVTTEKGGGDANGGAVRPPVGSRFPETGWTSPINDGLESSKDQVTARSYQYHCNSTLLASKSEVDGVEQHKKAENASEKGQAEVTGKKQVPESLEQSMASICPEEDSAEVVTQKPESSEHAAEPDKEQVAAE</sequence>
<dbReference type="InParanoid" id="A0A663DS92"/>
<feature type="compositionally biased region" description="Basic and acidic residues" evidence="2">
    <location>
        <begin position="695"/>
        <end position="721"/>
    </location>
</feature>
<dbReference type="PANTHER" id="PTHR14015">
    <property type="entry name" value="OPIOID GROWTH FACTOR RECEPTOR OGFR ZETA-TYPE OPIOID RECEPTOR"/>
    <property type="match status" value="1"/>
</dbReference>
<name>A0A663DS92_AQUCH</name>
<feature type="domain" description="Opioid growth factor receptor (OGFr) conserved" evidence="4">
    <location>
        <begin position="184"/>
        <end position="389"/>
    </location>
</feature>
<feature type="signal peptide" evidence="3">
    <location>
        <begin position="1"/>
        <end position="28"/>
    </location>
</feature>
<feature type="chain" id="PRO_5025408332" evidence="3">
    <location>
        <begin position="29"/>
        <end position="763"/>
    </location>
</feature>
<feature type="region of interest" description="Disordered" evidence="2">
    <location>
        <begin position="29"/>
        <end position="115"/>
    </location>
</feature>
<feature type="compositionally biased region" description="Acidic residues" evidence="2">
    <location>
        <begin position="54"/>
        <end position="63"/>
    </location>
</feature>
<dbReference type="InterPro" id="IPR039574">
    <property type="entry name" value="OGFr"/>
</dbReference>
<gene>
    <name evidence="5" type="primary">OGFR</name>
</gene>